<evidence type="ECO:0000259" key="3">
    <source>
        <dbReference type="Pfam" id="PF01593"/>
    </source>
</evidence>
<comment type="caution">
    <text evidence="4">The sequence shown here is derived from an EMBL/GenBank/DDBJ whole genome shotgun (WGS) entry which is preliminary data.</text>
</comment>
<dbReference type="Proteomes" id="UP001285441">
    <property type="component" value="Unassembled WGS sequence"/>
</dbReference>
<dbReference type="SUPFAM" id="SSF54373">
    <property type="entry name" value="FAD-linked reductases, C-terminal domain"/>
    <property type="match status" value="1"/>
</dbReference>
<evidence type="ECO:0000256" key="1">
    <source>
        <dbReference type="ARBA" id="ARBA00005995"/>
    </source>
</evidence>
<evidence type="ECO:0000313" key="5">
    <source>
        <dbReference type="Proteomes" id="UP001285441"/>
    </source>
</evidence>
<dbReference type="InterPro" id="IPR002937">
    <property type="entry name" value="Amino_oxidase"/>
</dbReference>
<reference evidence="4" key="2">
    <citation type="submission" date="2023-06" db="EMBL/GenBank/DDBJ databases">
        <authorList>
            <consortium name="Lawrence Berkeley National Laboratory"/>
            <person name="Haridas S."/>
            <person name="Hensen N."/>
            <person name="Bonometti L."/>
            <person name="Westerberg I."/>
            <person name="Brannstrom I.O."/>
            <person name="Guillou S."/>
            <person name="Cros-Aarteil S."/>
            <person name="Calhoun S."/>
            <person name="Kuo A."/>
            <person name="Mondo S."/>
            <person name="Pangilinan J."/>
            <person name="Riley R."/>
            <person name="LaButti K."/>
            <person name="Andreopoulos B."/>
            <person name="Lipzen A."/>
            <person name="Chen C."/>
            <person name="Yanf M."/>
            <person name="Daum C."/>
            <person name="Ng V."/>
            <person name="Clum A."/>
            <person name="Steindorff A."/>
            <person name="Ohm R."/>
            <person name="Martin F."/>
            <person name="Silar P."/>
            <person name="Natvig D."/>
            <person name="Lalanne C."/>
            <person name="Gautier V."/>
            <person name="Ament-velasquez S.L."/>
            <person name="Kruys A."/>
            <person name="Hutchinson M.I."/>
            <person name="Powell A.J."/>
            <person name="Barry K."/>
            <person name="Miller A.N."/>
            <person name="Grigoriev I.V."/>
            <person name="Debuchy R."/>
            <person name="Gladieux P."/>
            <person name="Thoren M.H."/>
            <person name="Johannesson H."/>
        </authorList>
    </citation>
    <scope>NUCLEOTIDE SEQUENCE</scope>
    <source>
        <strain evidence="4">CBS 232.78</strain>
    </source>
</reference>
<dbReference type="SUPFAM" id="SSF51905">
    <property type="entry name" value="FAD/NAD(P)-binding domain"/>
    <property type="match status" value="1"/>
</dbReference>
<dbReference type="InterPro" id="IPR036188">
    <property type="entry name" value="FAD/NAD-bd_sf"/>
</dbReference>
<keyword evidence="2" id="KW-0560">Oxidoreductase</keyword>
<proteinExistence type="inferred from homology"/>
<protein>
    <submittedName>
        <fullName evidence="4">L-amino acid oxidase</fullName>
    </submittedName>
</protein>
<dbReference type="Pfam" id="PF01593">
    <property type="entry name" value="Amino_oxidase"/>
    <property type="match status" value="1"/>
</dbReference>
<organism evidence="4 5">
    <name type="scientific">Podospora didyma</name>
    <dbReference type="NCBI Taxonomy" id="330526"/>
    <lineage>
        <taxon>Eukaryota</taxon>
        <taxon>Fungi</taxon>
        <taxon>Dikarya</taxon>
        <taxon>Ascomycota</taxon>
        <taxon>Pezizomycotina</taxon>
        <taxon>Sordariomycetes</taxon>
        <taxon>Sordariomycetidae</taxon>
        <taxon>Sordariales</taxon>
        <taxon>Podosporaceae</taxon>
        <taxon>Podospora</taxon>
    </lineage>
</organism>
<dbReference type="PANTHER" id="PTHR10742">
    <property type="entry name" value="FLAVIN MONOAMINE OXIDASE"/>
    <property type="match status" value="1"/>
</dbReference>
<evidence type="ECO:0000313" key="4">
    <source>
        <dbReference type="EMBL" id="KAK3368356.1"/>
    </source>
</evidence>
<dbReference type="GO" id="GO:0050660">
    <property type="term" value="F:flavin adenine dinucleotide binding"/>
    <property type="evidence" value="ECO:0007669"/>
    <property type="project" value="TreeGrafter"/>
</dbReference>
<name>A0AAE0K2U8_9PEZI</name>
<dbReference type="Gene3D" id="3.50.50.60">
    <property type="entry name" value="FAD/NAD(P)-binding domain"/>
    <property type="match status" value="1"/>
</dbReference>
<accession>A0AAE0K2U8</accession>
<dbReference type="EMBL" id="JAULSW010000010">
    <property type="protein sequence ID" value="KAK3368356.1"/>
    <property type="molecule type" value="Genomic_DNA"/>
</dbReference>
<dbReference type="Gene3D" id="3.90.660.10">
    <property type="match status" value="1"/>
</dbReference>
<dbReference type="GO" id="GO:0016491">
    <property type="term" value="F:oxidoreductase activity"/>
    <property type="evidence" value="ECO:0007669"/>
    <property type="project" value="UniProtKB-KW"/>
</dbReference>
<dbReference type="AlphaFoldDB" id="A0AAE0K2U8"/>
<gene>
    <name evidence="4" type="ORF">B0H63DRAFT_497690</name>
</gene>
<dbReference type="GO" id="GO:0006338">
    <property type="term" value="P:chromatin remodeling"/>
    <property type="evidence" value="ECO:0007669"/>
    <property type="project" value="TreeGrafter"/>
</dbReference>
<reference evidence="4" key="1">
    <citation type="journal article" date="2023" name="Mol. Phylogenet. Evol.">
        <title>Genome-scale phylogeny and comparative genomics of the fungal order Sordariales.</title>
        <authorList>
            <person name="Hensen N."/>
            <person name="Bonometti L."/>
            <person name="Westerberg I."/>
            <person name="Brannstrom I.O."/>
            <person name="Guillou S."/>
            <person name="Cros-Aarteil S."/>
            <person name="Calhoun S."/>
            <person name="Haridas S."/>
            <person name="Kuo A."/>
            <person name="Mondo S."/>
            <person name="Pangilinan J."/>
            <person name="Riley R."/>
            <person name="LaButti K."/>
            <person name="Andreopoulos B."/>
            <person name="Lipzen A."/>
            <person name="Chen C."/>
            <person name="Yan M."/>
            <person name="Daum C."/>
            <person name="Ng V."/>
            <person name="Clum A."/>
            <person name="Steindorff A."/>
            <person name="Ohm R.A."/>
            <person name="Martin F."/>
            <person name="Silar P."/>
            <person name="Natvig D.O."/>
            <person name="Lalanne C."/>
            <person name="Gautier V."/>
            <person name="Ament-Velasquez S.L."/>
            <person name="Kruys A."/>
            <person name="Hutchinson M.I."/>
            <person name="Powell A.J."/>
            <person name="Barry K."/>
            <person name="Miller A.N."/>
            <person name="Grigoriev I.V."/>
            <person name="Debuchy R."/>
            <person name="Gladieux P."/>
            <person name="Hiltunen Thoren M."/>
            <person name="Johannesson H."/>
        </authorList>
    </citation>
    <scope>NUCLEOTIDE SEQUENCE</scope>
    <source>
        <strain evidence="4">CBS 232.78</strain>
    </source>
</reference>
<comment type="similarity">
    <text evidence="1">Belongs to the flavin monoamine oxidase family.</text>
</comment>
<feature type="domain" description="Amine oxidase" evidence="3">
    <location>
        <begin position="77"/>
        <end position="533"/>
    </location>
</feature>
<sequence>MALRFTNMPAEKLPLPPPGVHPREVIANTILREYLGKKSGPNGGHLAILVDKWRDDSGVTDSGPYTGKVRIVGAGAAGLYIAMTLNFLGIDFDIVEASDNVGGRCATKSFKDVGPDCAHNYYDMGATRIPNIDSMNSTLNLIRNPFLLNIKNKLVDYVYRVYTVDSEGVTTYYEPFCYWYQNEAKFNADKYEAAIGDVLALFQQPIDKTNPLVQPYFTGGNDKYSTRDYLMMGPMKLPIQNLTYAETKAGELADSYNFNDFIAASKKNWFRVEGGMSVVTDTMAACVKSTEWPPKTGGPSIDVTLSTPVLAMSLTPDGESIQVTTGGKALSTNSYDMVFNTTALGPLQHMDLSGLHLGRDILDGIRVLSYDRATKVAVKFNTRCDLPLGYTVYRSWDDGDGTNVLIVSYTWAQDAARMAALVPDYTNPSTPAPKFTDPIAALCLEGLVKLWQGKKGAPTLSELQGYYATHHAWAWSHDPYTCGAFALFGPGQFENVWPPLKLLHADSRLAICGEASSVYHAGISGALDSAYFAVTTFLAERATKFPDMIDKAKKLVDSAFNLGPKPFENGGRILHPERDDVLARWCAPVSAMK</sequence>
<dbReference type="GO" id="GO:0003682">
    <property type="term" value="F:chromatin binding"/>
    <property type="evidence" value="ECO:0007669"/>
    <property type="project" value="TreeGrafter"/>
</dbReference>
<evidence type="ECO:0000256" key="2">
    <source>
        <dbReference type="ARBA" id="ARBA00023002"/>
    </source>
</evidence>
<dbReference type="PANTHER" id="PTHR10742:SF386">
    <property type="entry name" value="LYSINE-SPECIFIC HISTONE DEMETHYLASE 1A"/>
    <property type="match status" value="1"/>
</dbReference>
<dbReference type="InterPro" id="IPR050281">
    <property type="entry name" value="Flavin_monoamine_oxidase"/>
</dbReference>
<keyword evidence="5" id="KW-1185">Reference proteome</keyword>